<proteinExistence type="predicted"/>
<reference evidence="1" key="1">
    <citation type="submission" date="2020-11" db="EMBL/GenBank/DDBJ databases">
        <authorList>
            <person name="Tran Van P."/>
        </authorList>
    </citation>
    <scope>NUCLEOTIDE SEQUENCE</scope>
</reference>
<accession>A0A7R9F768</accession>
<gene>
    <name evidence="1" type="ORF">TBIB3V08_LOCUS9435</name>
</gene>
<sequence>MLHNPARFPRVASDAQALELGDRGALCYHFPVPWLLLQVLQRYLYDMFRCYDGIILRQTEALQARRKCFVGHIWPAGHQLLSTVLYYTAQHLEPIDNRRVKHRALLAVQLETREHGLTPCITPPSVQDPAVPLALRVAEEEIEAWLGDVMSTNFGCVERESREVSDASRYPGCEQLVAEWQFIICQFHVEGREVKRLVDKWSEALAGIWGFFWGGAGEREPSTPRAFLPPITSVVEPEQSDASAVGSRVEQRYC</sequence>
<evidence type="ECO:0000313" key="1">
    <source>
        <dbReference type="EMBL" id="CAD7447119.1"/>
    </source>
</evidence>
<protein>
    <submittedName>
        <fullName evidence="1">Uncharacterized protein</fullName>
    </submittedName>
</protein>
<name>A0A7R9F768_9NEOP</name>
<dbReference type="EMBL" id="OD568568">
    <property type="protein sequence ID" value="CAD7447119.1"/>
    <property type="molecule type" value="Genomic_DNA"/>
</dbReference>
<dbReference type="AlphaFoldDB" id="A0A7R9F768"/>
<organism evidence="1">
    <name type="scientific">Timema bartmani</name>
    <dbReference type="NCBI Taxonomy" id="61472"/>
    <lineage>
        <taxon>Eukaryota</taxon>
        <taxon>Metazoa</taxon>
        <taxon>Ecdysozoa</taxon>
        <taxon>Arthropoda</taxon>
        <taxon>Hexapoda</taxon>
        <taxon>Insecta</taxon>
        <taxon>Pterygota</taxon>
        <taxon>Neoptera</taxon>
        <taxon>Polyneoptera</taxon>
        <taxon>Phasmatodea</taxon>
        <taxon>Timematodea</taxon>
        <taxon>Timematoidea</taxon>
        <taxon>Timematidae</taxon>
        <taxon>Timema</taxon>
    </lineage>
</organism>